<dbReference type="PANTHER" id="PTHR12684">
    <property type="entry name" value="PUTATIVE PHOSPHOTRANSFERASE"/>
    <property type="match status" value="1"/>
</dbReference>
<dbReference type="EC" id="2.7.1.-" evidence="5"/>
<dbReference type="Gene3D" id="1.10.10.970">
    <property type="entry name" value="RNA 2'-phosphotransferase, Tpt1/KptA family, N-terminal domain"/>
    <property type="match status" value="1"/>
</dbReference>
<keyword evidence="3 5" id="KW-0520">NAD</keyword>
<keyword evidence="2 5" id="KW-0808">Transferase</keyword>
<dbReference type="HAMAP" id="MF_00299">
    <property type="entry name" value="KptA"/>
    <property type="match status" value="1"/>
</dbReference>
<evidence type="ECO:0000256" key="4">
    <source>
        <dbReference type="ARBA" id="ARBA00025212"/>
    </source>
</evidence>
<dbReference type="GO" id="GO:0000215">
    <property type="term" value="F:tRNA 2'-phosphotransferase activity"/>
    <property type="evidence" value="ECO:0007669"/>
    <property type="project" value="TreeGrafter"/>
</dbReference>
<gene>
    <name evidence="5 6" type="primary">kptA</name>
    <name evidence="6" type="ORF">KL86CLO1_11173</name>
</gene>
<dbReference type="EMBL" id="FLUN01000001">
    <property type="protein sequence ID" value="SBV99305.1"/>
    <property type="molecule type" value="Genomic_DNA"/>
</dbReference>
<evidence type="ECO:0000256" key="1">
    <source>
        <dbReference type="ARBA" id="ARBA00009836"/>
    </source>
</evidence>
<dbReference type="Pfam" id="PF01885">
    <property type="entry name" value="PTS_2-RNA"/>
    <property type="match status" value="1"/>
</dbReference>
<evidence type="ECO:0000256" key="5">
    <source>
        <dbReference type="HAMAP-Rule" id="MF_00299"/>
    </source>
</evidence>
<dbReference type="AlphaFoldDB" id="A0A212JJ61"/>
<dbReference type="Gene3D" id="3.20.170.30">
    <property type="match status" value="1"/>
</dbReference>
<dbReference type="GO" id="GO:0003950">
    <property type="term" value="F:NAD+ poly-ADP-ribosyltransferase activity"/>
    <property type="evidence" value="ECO:0007669"/>
    <property type="project" value="InterPro"/>
</dbReference>
<protein>
    <recommendedName>
        <fullName evidence="5">Probable RNA 2'-phosphotransferase</fullName>
        <ecNumber evidence="5">2.7.1.-</ecNumber>
    </recommendedName>
</protein>
<comment type="similarity">
    <text evidence="1 5">Belongs to the KptA/TPT1 family.</text>
</comment>
<dbReference type="InterPro" id="IPR042081">
    <property type="entry name" value="RNA_2'-PTrans_C"/>
</dbReference>
<reference evidence="6" key="1">
    <citation type="submission" date="2016-04" db="EMBL/GenBank/DDBJ databases">
        <authorList>
            <person name="Evans L.H."/>
            <person name="Alamgir A."/>
            <person name="Owens N."/>
            <person name="Weber N.D."/>
            <person name="Virtaneva K."/>
            <person name="Barbian K."/>
            <person name="Babar A."/>
            <person name="Rosenke K."/>
        </authorList>
    </citation>
    <scope>NUCLEOTIDE SEQUENCE</scope>
    <source>
        <strain evidence="6">86</strain>
    </source>
</reference>
<dbReference type="InterPro" id="IPR042080">
    <property type="entry name" value="RNA_2'-PTrans_N"/>
</dbReference>
<dbReference type="PANTHER" id="PTHR12684:SF2">
    <property type="entry name" value="TRNA 2'-PHOSPHOTRANSFERASE 1"/>
    <property type="match status" value="1"/>
</dbReference>
<name>A0A212JJ61_9FIRM</name>
<dbReference type="InterPro" id="IPR002745">
    <property type="entry name" value="Ptrans_KptA/Tpt1"/>
</dbReference>
<dbReference type="SUPFAM" id="SSF56399">
    <property type="entry name" value="ADP-ribosylation"/>
    <property type="match status" value="1"/>
</dbReference>
<sequence>MTYSELSKEISYALRHAPQEYGLTLDEQGWVLVKDLIDALKKQEKYSDLALKDIADMIQVSEKKRHELVGDRIRALYGHSTEEKIKKNAIQPPDVLYHGTAHKFLQKILQQGLIPKDRQYVHLSQDMETAITVGKRRDTDPVVLLVDASTAWKDGINFYHGNDTIWLADDIPAKYITVT</sequence>
<comment type="function">
    <text evidence="4 5">Removes the 2'-phosphate from RNA via an intermediate in which the phosphate is ADP-ribosylated by NAD followed by a presumed transesterification to release the RNA and generate ADP-ribose 1''-2''-cyclic phosphate (APPR&gt;P). May function as an ADP-ribosylase.</text>
</comment>
<organism evidence="6">
    <name type="scientific">uncultured Eubacteriales bacterium</name>
    <dbReference type="NCBI Taxonomy" id="172733"/>
    <lineage>
        <taxon>Bacteria</taxon>
        <taxon>Bacillati</taxon>
        <taxon>Bacillota</taxon>
        <taxon>Clostridia</taxon>
        <taxon>Eubacteriales</taxon>
        <taxon>environmental samples</taxon>
    </lineage>
</organism>
<dbReference type="GO" id="GO:0006388">
    <property type="term" value="P:tRNA splicing, via endonucleolytic cleavage and ligation"/>
    <property type="evidence" value="ECO:0007669"/>
    <property type="project" value="UniProtKB-UniRule"/>
</dbReference>
<evidence type="ECO:0000256" key="2">
    <source>
        <dbReference type="ARBA" id="ARBA00022679"/>
    </source>
</evidence>
<evidence type="ECO:0000313" key="6">
    <source>
        <dbReference type="EMBL" id="SBV99305.1"/>
    </source>
</evidence>
<dbReference type="InterPro" id="IPR022928">
    <property type="entry name" value="RNA_2'-PTrans_KptA"/>
</dbReference>
<accession>A0A212JJ61</accession>
<proteinExistence type="inferred from homology"/>
<evidence type="ECO:0000256" key="3">
    <source>
        <dbReference type="ARBA" id="ARBA00023027"/>
    </source>
</evidence>